<accession>A0A7Y7B218</accession>
<dbReference type="InterPro" id="IPR013024">
    <property type="entry name" value="GGCT-like"/>
</dbReference>
<dbReference type="AlphaFoldDB" id="A0A7Y7B218"/>
<comment type="caution">
    <text evidence="2">The sequence shown here is derived from an EMBL/GenBank/DDBJ whole genome shotgun (WGS) entry which is preliminary data.</text>
</comment>
<evidence type="ECO:0000259" key="1">
    <source>
        <dbReference type="Pfam" id="PF06094"/>
    </source>
</evidence>
<evidence type="ECO:0000313" key="3">
    <source>
        <dbReference type="Proteomes" id="UP000587462"/>
    </source>
</evidence>
<proteinExistence type="predicted"/>
<name>A0A7Y7B218_STRMO</name>
<dbReference type="SUPFAM" id="SSF110857">
    <property type="entry name" value="Gamma-glutamyl cyclotransferase-like"/>
    <property type="match status" value="1"/>
</dbReference>
<keyword evidence="3" id="KW-1185">Reference proteome</keyword>
<dbReference type="CDD" id="cd06661">
    <property type="entry name" value="GGCT_like"/>
    <property type="match status" value="1"/>
</dbReference>
<organism evidence="2 3">
    <name type="scientific">Streptomyces morookaense</name>
    <name type="common">Streptoverticillium morookaense</name>
    <dbReference type="NCBI Taxonomy" id="1970"/>
    <lineage>
        <taxon>Bacteria</taxon>
        <taxon>Bacillati</taxon>
        <taxon>Actinomycetota</taxon>
        <taxon>Actinomycetes</taxon>
        <taxon>Kitasatosporales</taxon>
        <taxon>Streptomycetaceae</taxon>
        <taxon>Streptomyces</taxon>
    </lineage>
</organism>
<dbReference type="InterPro" id="IPR036568">
    <property type="entry name" value="GGCT-like_sf"/>
</dbReference>
<dbReference type="Pfam" id="PF06094">
    <property type="entry name" value="GGACT"/>
    <property type="match status" value="1"/>
</dbReference>
<dbReference type="EMBL" id="JABBXF010000014">
    <property type="protein sequence ID" value="NVK77585.1"/>
    <property type="molecule type" value="Genomic_DNA"/>
</dbReference>
<dbReference type="GO" id="GO:0016740">
    <property type="term" value="F:transferase activity"/>
    <property type="evidence" value="ECO:0007669"/>
    <property type="project" value="UniProtKB-KW"/>
</dbReference>
<feature type="domain" description="Gamma-glutamylcyclotransferase AIG2-like" evidence="1">
    <location>
        <begin position="11"/>
        <end position="139"/>
    </location>
</feature>
<evidence type="ECO:0000313" key="2">
    <source>
        <dbReference type="EMBL" id="NVK77585.1"/>
    </source>
</evidence>
<dbReference type="Gene3D" id="3.10.490.10">
    <property type="entry name" value="Gamma-glutamyl cyclotransferase-like"/>
    <property type="match status" value="1"/>
</dbReference>
<sequence length="145" mass="15810">MTPQDHRQLPVFVYGTLRPGQCNHDLFLRGRTTAVRPARLHGAVLYEGPGYPYAVADPAGDVLGEIITLAPADYRHVLAALDVLENHMPGDPASLYDRVEREVRLTGSGEAVRAWVYLAADRVARRLRASGTTVPGGSWPGPRLT</sequence>
<gene>
    <name evidence="2" type="ORF">HG542_07890</name>
</gene>
<reference evidence="2 3" key="1">
    <citation type="submission" date="2020-04" db="EMBL/GenBank/DDBJ databases">
        <title>Draft Genome Sequence of Streptomyces morookaense DSM 40503, an 8-azaguanine-producing strain.</title>
        <authorList>
            <person name="Qi J."/>
            <person name="Gao J.-M."/>
        </authorList>
    </citation>
    <scope>NUCLEOTIDE SEQUENCE [LARGE SCALE GENOMIC DNA]</scope>
    <source>
        <strain evidence="2 3">DSM 40503</strain>
    </source>
</reference>
<protein>
    <submittedName>
        <fullName evidence="2">Gamma-glutamylcyclotransferase</fullName>
    </submittedName>
</protein>
<dbReference type="InterPro" id="IPR009288">
    <property type="entry name" value="AIG2-like_dom"/>
</dbReference>
<dbReference type="RefSeq" id="WP_171079377.1">
    <property type="nucleotide sequence ID" value="NZ_BNBU01000001.1"/>
</dbReference>
<keyword evidence="2" id="KW-0808">Transferase</keyword>
<dbReference type="Proteomes" id="UP000587462">
    <property type="component" value="Unassembled WGS sequence"/>
</dbReference>